<dbReference type="InterPro" id="IPR014046">
    <property type="entry name" value="C-di-AMP_synthase"/>
</dbReference>
<dbReference type="HAMAP" id="MF_01499">
    <property type="entry name" value="DacA"/>
    <property type="match status" value="1"/>
</dbReference>
<dbReference type="InterPro" id="IPR003390">
    <property type="entry name" value="DNA_integrity_scan_DisA_N"/>
</dbReference>
<dbReference type="GO" id="GO:0005524">
    <property type="term" value="F:ATP binding"/>
    <property type="evidence" value="ECO:0007669"/>
    <property type="project" value="UniProtKB-UniRule"/>
</dbReference>
<dbReference type="EC" id="2.7.7.85" evidence="10"/>
<comment type="catalytic activity">
    <reaction evidence="1 10">
        <text>2 ATP = 3',3'-c-di-AMP + 2 diphosphate</text>
        <dbReference type="Rhea" id="RHEA:35655"/>
        <dbReference type="ChEBI" id="CHEBI:30616"/>
        <dbReference type="ChEBI" id="CHEBI:33019"/>
        <dbReference type="ChEBI" id="CHEBI:71500"/>
        <dbReference type="EC" id="2.7.7.85"/>
    </reaction>
</comment>
<evidence type="ECO:0000256" key="5">
    <source>
        <dbReference type="ARBA" id="ARBA00022695"/>
    </source>
</evidence>
<comment type="caution">
    <text evidence="10">Lacks conserved residue(s) required for the propagation of feature annotation.</text>
</comment>
<keyword evidence="7 10" id="KW-0067">ATP-binding</keyword>
<feature type="transmembrane region" description="Helical" evidence="10">
    <location>
        <begin position="16"/>
        <end position="36"/>
    </location>
</feature>
<dbReference type="PIRSF" id="PIRSF004793">
    <property type="entry name" value="UCP004793"/>
    <property type="match status" value="1"/>
</dbReference>
<dbReference type="PROSITE" id="PS51794">
    <property type="entry name" value="DAC"/>
    <property type="match status" value="1"/>
</dbReference>
<dbReference type="InterPro" id="IPR036888">
    <property type="entry name" value="DNA_integrity_DisA_N_sf"/>
</dbReference>
<comment type="similarity">
    <text evidence="10">Belongs to the adenylate cyclase family. DacA/CdaA subfamily.</text>
</comment>
<dbReference type="GO" id="GO:0106408">
    <property type="term" value="F:diadenylate cyclase activity"/>
    <property type="evidence" value="ECO:0007669"/>
    <property type="project" value="UniProtKB-EC"/>
</dbReference>
<feature type="transmembrane region" description="Helical" evidence="10">
    <location>
        <begin position="48"/>
        <end position="70"/>
    </location>
</feature>
<dbReference type="Gene3D" id="3.40.1700.10">
    <property type="entry name" value="DNA integrity scanning protein, DisA, N-terminal domain"/>
    <property type="match status" value="1"/>
</dbReference>
<keyword evidence="4 10" id="KW-0812">Transmembrane</keyword>
<evidence type="ECO:0000256" key="3">
    <source>
        <dbReference type="ARBA" id="ARBA00022679"/>
    </source>
</evidence>
<proteinExistence type="inferred from homology"/>
<dbReference type="PANTHER" id="PTHR34185:SF1">
    <property type="entry name" value="DIADENYLATE CYCLASE"/>
    <property type="match status" value="1"/>
</dbReference>
<evidence type="ECO:0000256" key="4">
    <source>
        <dbReference type="ARBA" id="ARBA00022692"/>
    </source>
</evidence>
<dbReference type="RefSeq" id="WP_044664098.1">
    <property type="nucleotide sequence ID" value="NZ_CDRZ01000031.1"/>
</dbReference>
<name>A0A0B7MCL2_9FIRM</name>
<dbReference type="SUPFAM" id="SSF143597">
    <property type="entry name" value="YojJ-like"/>
    <property type="match status" value="1"/>
</dbReference>
<dbReference type="EMBL" id="CDRZ01000031">
    <property type="protein sequence ID" value="CEO87800.1"/>
    <property type="molecule type" value="Genomic_DNA"/>
</dbReference>
<keyword evidence="8 10" id="KW-1133">Transmembrane helix</keyword>
<dbReference type="Proteomes" id="UP000046155">
    <property type="component" value="Unassembled WGS sequence"/>
</dbReference>
<keyword evidence="3 10" id="KW-0808">Transferase</keyword>
<evidence type="ECO:0000313" key="12">
    <source>
        <dbReference type="EMBL" id="CEO87800.1"/>
    </source>
</evidence>
<keyword evidence="13" id="KW-1185">Reference proteome</keyword>
<dbReference type="AlphaFoldDB" id="A0A0B7MCL2"/>
<accession>A0A0B7MCL2</accession>
<evidence type="ECO:0000256" key="8">
    <source>
        <dbReference type="ARBA" id="ARBA00022989"/>
    </source>
</evidence>
<dbReference type="GO" id="GO:0006171">
    <property type="term" value="P:cAMP biosynthetic process"/>
    <property type="evidence" value="ECO:0007669"/>
    <property type="project" value="InterPro"/>
</dbReference>
<evidence type="ECO:0000256" key="7">
    <source>
        <dbReference type="ARBA" id="ARBA00022840"/>
    </source>
</evidence>
<dbReference type="FunFam" id="3.40.1700.10:FF:000002">
    <property type="entry name" value="Diadenylate cyclase"/>
    <property type="match status" value="1"/>
</dbReference>
<dbReference type="NCBIfam" id="TIGR00159">
    <property type="entry name" value="diadenylate cyclase CdaA"/>
    <property type="match status" value="1"/>
</dbReference>
<sequence>MSNLSRFLAYFNYLDLRTFIDILIVAFVIYKLLLLIKGTRAVQLLKGLAVLLIAGALSAQFHLTTINWLVGKTWTALAVALPVVFQPELRRALEQLGRGSLFGRRSVLAEEEARHIAHNTALAAENLSRRHAGALLVFTRETGLVEYVESGVKMDALVSEEVIVNIFEPYTPLHDGAVIIGGNRILAAACYLPLTENPFISSQLGTRHRAALGITEQSDAVAVVVSEETGTISLAESGRLFRGLRRGDLEQKLMDMLGPSKAVKDHERQ</sequence>
<keyword evidence="6 10" id="KW-0547">Nucleotide-binding</keyword>
<evidence type="ECO:0000256" key="2">
    <source>
        <dbReference type="ARBA" id="ARBA00022475"/>
    </source>
</evidence>
<keyword evidence="2 10" id="KW-1003">Cell membrane</keyword>
<evidence type="ECO:0000256" key="1">
    <source>
        <dbReference type="ARBA" id="ARBA00000877"/>
    </source>
</evidence>
<comment type="subunit">
    <text evidence="10">Probably a homodimer.</text>
</comment>
<dbReference type="PANTHER" id="PTHR34185">
    <property type="entry name" value="DIADENYLATE CYCLASE"/>
    <property type="match status" value="1"/>
</dbReference>
<evidence type="ECO:0000313" key="13">
    <source>
        <dbReference type="Proteomes" id="UP000046155"/>
    </source>
</evidence>
<evidence type="ECO:0000259" key="11">
    <source>
        <dbReference type="PROSITE" id="PS51794"/>
    </source>
</evidence>
<dbReference type="OrthoDB" id="9807385at2"/>
<keyword evidence="5 10" id="KW-0548">Nucleotidyltransferase</keyword>
<dbReference type="InterPro" id="IPR050338">
    <property type="entry name" value="DisA"/>
</dbReference>
<reference evidence="13" key="1">
    <citation type="submission" date="2015-01" db="EMBL/GenBank/DDBJ databases">
        <authorList>
            <person name="Manzoor Shahid"/>
            <person name="Zubair Saima"/>
        </authorList>
    </citation>
    <scope>NUCLEOTIDE SEQUENCE [LARGE SCALE GENOMIC DNA]</scope>
    <source>
        <strain evidence="13">Sp3</strain>
    </source>
</reference>
<evidence type="ECO:0000256" key="6">
    <source>
        <dbReference type="ARBA" id="ARBA00022741"/>
    </source>
</evidence>
<dbReference type="Pfam" id="PF02457">
    <property type="entry name" value="DAC"/>
    <property type="match status" value="1"/>
</dbReference>
<dbReference type="InterPro" id="IPR034701">
    <property type="entry name" value="CdaA"/>
</dbReference>
<evidence type="ECO:0000256" key="9">
    <source>
        <dbReference type="ARBA" id="ARBA00023136"/>
    </source>
</evidence>
<evidence type="ECO:0000256" key="10">
    <source>
        <dbReference type="HAMAP-Rule" id="MF_01499"/>
    </source>
</evidence>
<keyword evidence="9 10" id="KW-0472">Membrane</keyword>
<organism evidence="12 13">
    <name type="scientific">Syntrophaceticus schinkii</name>
    <dbReference type="NCBI Taxonomy" id="499207"/>
    <lineage>
        <taxon>Bacteria</taxon>
        <taxon>Bacillati</taxon>
        <taxon>Bacillota</taxon>
        <taxon>Clostridia</taxon>
        <taxon>Thermoanaerobacterales</taxon>
        <taxon>Thermoanaerobacterales Family III. Incertae Sedis</taxon>
        <taxon>Syntrophaceticus</taxon>
    </lineage>
</organism>
<protein>
    <recommendedName>
        <fullName evidence="10">Diadenylate cyclase</fullName>
        <shortName evidence="10">DAC</shortName>
        <ecNumber evidence="10">2.7.7.85</ecNumber>
    </recommendedName>
    <alternativeName>
        <fullName evidence="10">Cyclic-di-AMP synthase</fullName>
        <shortName evidence="10">c-di-AMP synthase</shortName>
    </alternativeName>
</protein>
<feature type="domain" description="DAC" evidence="11">
    <location>
        <begin position="86"/>
        <end position="246"/>
    </location>
</feature>
<comment type="function">
    <text evidence="10">Catalyzes the condensation of 2 ATP molecules into cyclic di-AMP (c-di-AMP), a second messenger used to regulate differing processes in different bacteria.</text>
</comment>
<gene>
    <name evidence="10" type="primary">dacA</name>
    <name evidence="12" type="ORF">SSCH_1260002</name>
</gene>
<dbReference type="GO" id="GO:0004016">
    <property type="term" value="F:adenylate cyclase activity"/>
    <property type="evidence" value="ECO:0007669"/>
    <property type="project" value="UniProtKB-UniRule"/>
</dbReference>